<dbReference type="InterPro" id="IPR013525">
    <property type="entry name" value="ABC2_TM"/>
</dbReference>
<evidence type="ECO:0000313" key="8">
    <source>
        <dbReference type="EMBL" id="MEU3556224.1"/>
    </source>
</evidence>
<evidence type="ECO:0000256" key="5">
    <source>
        <dbReference type="ARBA" id="ARBA00023251"/>
    </source>
</evidence>
<dbReference type="RefSeq" id="WP_108954274.1">
    <property type="nucleotide sequence ID" value="NZ_BEVZ01000004.1"/>
</dbReference>
<dbReference type="Proteomes" id="UP001550850">
    <property type="component" value="Unassembled WGS sequence"/>
</dbReference>
<comment type="subcellular location">
    <subcellularLocation>
        <location evidence="1">Membrane</location>
        <topology evidence="1">Multi-pass membrane protein</topology>
    </subcellularLocation>
</comment>
<feature type="transmembrane region" description="Helical" evidence="6">
    <location>
        <begin position="23"/>
        <end position="43"/>
    </location>
</feature>
<reference evidence="8 9" key="1">
    <citation type="submission" date="2024-06" db="EMBL/GenBank/DDBJ databases">
        <title>The Natural Products Discovery Center: Release of the First 8490 Sequenced Strains for Exploring Actinobacteria Biosynthetic Diversity.</title>
        <authorList>
            <person name="Kalkreuter E."/>
            <person name="Kautsar S.A."/>
            <person name="Yang D."/>
            <person name="Bader C.D."/>
            <person name="Teijaro C.N."/>
            <person name="Fluegel L."/>
            <person name="Davis C.M."/>
            <person name="Simpson J.R."/>
            <person name="Lauterbach L."/>
            <person name="Steele A.D."/>
            <person name="Gui C."/>
            <person name="Meng S."/>
            <person name="Li G."/>
            <person name="Viehrig K."/>
            <person name="Ye F."/>
            <person name="Su P."/>
            <person name="Kiefer A.F."/>
            <person name="Nichols A."/>
            <person name="Cepeda A.J."/>
            <person name="Yan W."/>
            <person name="Fan B."/>
            <person name="Jiang Y."/>
            <person name="Adhikari A."/>
            <person name="Zheng C.-J."/>
            <person name="Schuster L."/>
            <person name="Cowan T.M."/>
            <person name="Smanski M.J."/>
            <person name="Chevrette M.G."/>
            <person name="De Carvalho L.P.S."/>
            <person name="Shen B."/>
        </authorList>
    </citation>
    <scope>NUCLEOTIDE SEQUENCE [LARGE SCALE GENOMIC DNA]</scope>
    <source>
        <strain evidence="8 9">NPDC038104</strain>
    </source>
</reference>
<feature type="transmembrane region" description="Helical" evidence="6">
    <location>
        <begin position="217"/>
        <end position="238"/>
    </location>
</feature>
<evidence type="ECO:0000256" key="2">
    <source>
        <dbReference type="ARBA" id="ARBA00022692"/>
    </source>
</evidence>
<proteinExistence type="predicted"/>
<keyword evidence="5" id="KW-0046">Antibiotic resistance</keyword>
<evidence type="ECO:0000256" key="6">
    <source>
        <dbReference type="SAM" id="Phobius"/>
    </source>
</evidence>
<feature type="transmembrane region" description="Helical" evidence="6">
    <location>
        <begin position="132"/>
        <end position="155"/>
    </location>
</feature>
<keyword evidence="3 6" id="KW-1133">Transmembrane helix</keyword>
<name>A0ABV2YL19_9ACTN</name>
<gene>
    <name evidence="8" type="ORF">AB0E65_18730</name>
</gene>
<feature type="transmembrane region" description="Helical" evidence="6">
    <location>
        <begin position="167"/>
        <end position="186"/>
    </location>
</feature>
<keyword evidence="4 6" id="KW-0472">Membrane</keyword>
<dbReference type="InterPro" id="IPR000412">
    <property type="entry name" value="ABC_2_transport"/>
</dbReference>
<comment type="caution">
    <text evidence="8">The sequence shown here is derived from an EMBL/GenBank/DDBJ whole genome shotgun (WGS) entry which is preliminary data.</text>
</comment>
<keyword evidence="2 6" id="KW-0812">Transmembrane</keyword>
<evidence type="ECO:0000259" key="7">
    <source>
        <dbReference type="Pfam" id="PF12698"/>
    </source>
</evidence>
<feature type="transmembrane region" description="Helical" evidence="6">
    <location>
        <begin position="55"/>
        <end position="78"/>
    </location>
</feature>
<protein>
    <submittedName>
        <fullName evidence="8">ABC transporter permease</fullName>
    </submittedName>
</protein>
<dbReference type="PANTHER" id="PTHR43229">
    <property type="entry name" value="NODULATION PROTEIN J"/>
    <property type="match status" value="1"/>
</dbReference>
<dbReference type="EMBL" id="JBEZUR010000029">
    <property type="protein sequence ID" value="MEU3556224.1"/>
    <property type="molecule type" value="Genomic_DNA"/>
</dbReference>
<sequence length="248" mass="25947">MSAGTAVVSRYVGLELRRTFRDLGFVIFGIGTPVLMYSIFTSVGDQDQAAGGWDVLAMVGMASYGALGAALTAGSAVAEDKANGWLRQLRVTPLTPAQVVAGRTLTGSLMVLPAVMAVLLTARLLNGVDLALWQWLALTGLLWLGSLPFTMLGIANGYLLSQQAANVTNVTCNLALALIGGLWFPLTEFPSGLAAVGEWTPGYLFARLGHDTVAGHAPGLVTVAGLAAWLLLFGAYAAHGYRRAGRRA</sequence>
<evidence type="ECO:0000256" key="1">
    <source>
        <dbReference type="ARBA" id="ARBA00004141"/>
    </source>
</evidence>
<dbReference type="PIRSF" id="PIRSF006648">
    <property type="entry name" value="DrrB"/>
    <property type="match status" value="1"/>
</dbReference>
<keyword evidence="9" id="KW-1185">Reference proteome</keyword>
<feature type="transmembrane region" description="Helical" evidence="6">
    <location>
        <begin position="99"/>
        <end position="120"/>
    </location>
</feature>
<evidence type="ECO:0000313" key="9">
    <source>
        <dbReference type="Proteomes" id="UP001550850"/>
    </source>
</evidence>
<organism evidence="8 9">
    <name type="scientific">Streptomyces fragilis</name>
    <dbReference type="NCBI Taxonomy" id="67301"/>
    <lineage>
        <taxon>Bacteria</taxon>
        <taxon>Bacillati</taxon>
        <taxon>Actinomycetota</taxon>
        <taxon>Actinomycetes</taxon>
        <taxon>Kitasatosporales</taxon>
        <taxon>Streptomycetaceae</taxon>
        <taxon>Streptomyces</taxon>
    </lineage>
</organism>
<dbReference type="PANTHER" id="PTHR43229:SF2">
    <property type="entry name" value="NODULATION PROTEIN J"/>
    <property type="match status" value="1"/>
</dbReference>
<dbReference type="Pfam" id="PF12698">
    <property type="entry name" value="ABC2_membrane_3"/>
    <property type="match status" value="1"/>
</dbReference>
<evidence type="ECO:0000256" key="4">
    <source>
        <dbReference type="ARBA" id="ARBA00023136"/>
    </source>
</evidence>
<dbReference type="InterPro" id="IPR051784">
    <property type="entry name" value="Nod_factor_ABC_transporter"/>
</dbReference>
<accession>A0ABV2YL19</accession>
<evidence type="ECO:0000256" key="3">
    <source>
        <dbReference type="ARBA" id="ARBA00022989"/>
    </source>
</evidence>
<feature type="domain" description="ABC-2 type transporter transmembrane" evidence="7">
    <location>
        <begin position="56"/>
        <end position="234"/>
    </location>
</feature>